<dbReference type="Proteomes" id="UP001383192">
    <property type="component" value="Unassembled WGS sequence"/>
</dbReference>
<keyword evidence="3" id="KW-1185">Reference proteome</keyword>
<feature type="domain" description="SMP-30/Gluconolactonase/LRE-like region" evidence="1">
    <location>
        <begin position="137"/>
        <end position="420"/>
    </location>
</feature>
<evidence type="ECO:0000313" key="2">
    <source>
        <dbReference type="EMBL" id="KAK7040755.1"/>
    </source>
</evidence>
<evidence type="ECO:0000313" key="3">
    <source>
        <dbReference type="Proteomes" id="UP001383192"/>
    </source>
</evidence>
<evidence type="ECO:0000259" key="1">
    <source>
        <dbReference type="Pfam" id="PF08450"/>
    </source>
</evidence>
<dbReference type="Pfam" id="PF08450">
    <property type="entry name" value="SGL"/>
    <property type="match status" value="1"/>
</dbReference>
<name>A0AAW0CNW0_9AGAR</name>
<reference evidence="2 3" key="1">
    <citation type="submission" date="2024-01" db="EMBL/GenBank/DDBJ databases">
        <title>A draft genome for a cacao thread blight-causing isolate of Paramarasmius palmivorus.</title>
        <authorList>
            <person name="Baruah I.K."/>
            <person name="Bukari Y."/>
            <person name="Amoako-Attah I."/>
            <person name="Meinhardt L.W."/>
            <person name="Bailey B.A."/>
            <person name="Cohen S.P."/>
        </authorList>
    </citation>
    <scope>NUCLEOTIDE SEQUENCE [LARGE SCALE GENOMIC DNA]</scope>
    <source>
        <strain evidence="2 3">GH-12</strain>
    </source>
</reference>
<dbReference type="PANTHER" id="PTHR47064">
    <property type="entry name" value="PUTATIVE (AFU_ORTHOLOGUE AFUA_1G08990)-RELATED"/>
    <property type="match status" value="1"/>
</dbReference>
<organism evidence="2 3">
    <name type="scientific">Paramarasmius palmivorus</name>
    <dbReference type="NCBI Taxonomy" id="297713"/>
    <lineage>
        <taxon>Eukaryota</taxon>
        <taxon>Fungi</taxon>
        <taxon>Dikarya</taxon>
        <taxon>Basidiomycota</taxon>
        <taxon>Agaricomycotina</taxon>
        <taxon>Agaricomycetes</taxon>
        <taxon>Agaricomycetidae</taxon>
        <taxon>Agaricales</taxon>
        <taxon>Marasmiineae</taxon>
        <taxon>Marasmiaceae</taxon>
        <taxon>Paramarasmius</taxon>
    </lineage>
</organism>
<protein>
    <recommendedName>
        <fullName evidence="1">SMP-30/Gluconolactonase/LRE-like region domain-containing protein</fullName>
    </recommendedName>
</protein>
<dbReference type="PANTHER" id="PTHR47064:SF2">
    <property type="entry name" value="SMP-30_GLUCONOLACTONASE_LRE-LIKE REGION DOMAIN-CONTAINING PROTEIN-RELATED"/>
    <property type="match status" value="1"/>
</dbReference>
<accession>A0AAW0CNW0</accession>
<dbReference type="InterPro" id="IPR011042">
    <property type="entry name" value="6-blade_b-propeller_TolB-like"/>
</dbReference>
<dbReference type="InterPro" id="IPR052988">
    <property type="entry name" value="Oryzine_lactonohydrolase"/>
</dbReference>
<gene>
    <name evidence="2" type="ORF">VNI00_009661</name>
</gene>
<dbReference type="SUPFAM" id="SSF63829">
    <property type="entry name" value="Calcium-dependent phosphotriesterase"/>
    <property type="match status" value="1"/>
</dbReference>
<comment type="caution">
    <text evidence="2">The sequence shown here is derived from an EMBL/GenBank/DDBJ whole genome shotgun (WGS) entry which is preliminary data.</text>
</comment>
<sequence>MKGEGIENKDSQLSEVQTQTQTKTASMLNVRTLAVACCLSYAVFKYVHAVTPQPVRDRGKFLQAVPQAVFVDPHSFAVMGPNATFRTSSSDPRTFFNPTSTEPPFFQVFDEAFLSILGESASIHQVAVNNTFAFAHEAPIYNEETDELFFASNDGGALGNSDIDHNNVVSKISMTEVERQLAEAINGTVDVPVTPLDLPDSVQMTNGGTGPYNSSLLLITSGRGPLPPSIVLVDPVSPNNATVVLDNYFGRQFNSLNDIKVHPSGKIFFTDVTSVHDSARYGFINRFRPAPLMPNQVYQFDPVTRATRVVASDFDKPNGIAFDAAGTTAYVTDTGTAGGDQTEPASIYAFDVDPVTHAFKNRRVLAYADAGVPDGIQVDTNGNVYSGCGDGVQVWDSTGILLGKFFLGTTSANMVFAGEGRLVILAETKIFVAKIAASGFPLGNRS</sequence>
<dbReference type="Gene3D" id="2.120.10.30">
    <property type="entry name" value="TolB, C-terminal domain"/>
    <property type="match status" value="1"/>
</dbReference>
<dbReference type="AlphaFoldDB" id="A0AAW0CNW0"/>
<proteinExistence type="predicted"/>
<dbReference type="InterPro" id="IPR013658">
    <property type="entry name" value="SGL"/>
</dbReference>
<dbReference type="EMBL" id="JAYKXP010000036">
    <property type="protein sequence ID" value="KAK7040755.1"/>
    <property type="molecule type" value="Genomic_DNA"/>
</dbReference>